<dbReference type="PaxDb" id="3880-AES82424"/>
<gene>
    <name evidence="1" type="ordered locus">MTR_7g112660</name>
</gene>
<dbReference type="AlphaFoldDB" id="G7KXI5"/>
<dbReference type="STRING" id="3880.G7KXI5"/>
<proteinExistence type="predicted"/>
<sequence>MHKSFSYASCINTSQPSYLDLSFTALTSGTSWPDLVVSKIAAERQKTADSAIVNITCRSSSQ</sequence>
<evidence type="ECO:0000313" key="1">
    <source>
        <dbReference type="EMBL" id="AES82424.1"/>
    </source>
</evidence>
<evidence type="ECO:0000313" key="2">
    <source>
        <dbReference type="EnsemblPlants" id="AES82424"/>
    </source>
</evidence>
<reference evidence="2" key="3">
    <citation type="submission" date="2015-04" db="UniProtKB">
        <authorList>
            <consortium name="EnsemblPlants"/>
        </authorList>
    </citation>
    <scope>IDENTIFICATION</scope>
    <source>
        <strain evidence="2">cv. Jemalong A17</strain>
    </source>
</reference>
<accession>G7KXI5</accession>
<protein>
    <submittedName>
        <fullName evidence="1">Magnesium/proton exchanger, putative</fullName>
    </submittedName>
</protein>
<reference evidence="1 3" key="1">
    <citation type="journal article" date="2011" name="Nature">
        <title>The Medicago genome provides insight into the evolution of rhizobial symbioses.</title>
        <authorList>
            <person name="Young N.D."/>
            <person name="Debelle F."/>
            <person name="Oldroyd G.E."/>
            <person name="Geurts R."/>
            <person name="Cannon S.B."/>
            <person name="Udvardi M.K."/>
            <person name="Benedito V.A."/>
            <person name="Mayer K.F."/>
            <person name="Gouzy J."/>
            <person name="Schoof H."/>
            <person name="Van de Peer Y."/>
            <person name="Proost S."/>
            <person name="Cook D.R."/>
            <person name="Meyers B.C."/>
            <person name="Spannagl M."/>
            <person name="Cheung F."/>
            <person name="De Mita S."/>
            <person name="Krishnakumar V."/>
            <person name="Gundlach H."/>
            <person name="Zhou S."/>
            <person name="Mudge J."/>
            <person name="Bharti A.K."/>
            <person name="Murray J.D."/>
            <person name="Naoumkina M.A."/>
            <person name="Rosen B."/>
            <person name="Silverstein K.A."/>
            <person name="Tang H."/>
            <person name="Rombauts S."/>
            <person name="Zhao P.X."/>
            <person name="Zhou P."/>
            <person name="Barbe V."/>
            <person name="Bardou P."/>
            <person name="Bechner M."/>
            <person name="Bellec A."/>
            <person name="Berger A."/>
            <person name="Berges H."/>
            <person name="Bidwell S."/>
            <person name="Bisseling T."/>
            <person name="Choisne N."/>
            <person name="Couloux A."/>
            <person name="Denny R."/>
            <person name="Deshpande S."/>
            <person name="Dai X."/>
            <person name="Doyle J.J."/>
            <person name="Dudez A.M."/>
            <person name="Farmer A.D."/>
            <person name="Fouteau S."/>
            <person name="Franken C."/>
            <person name="Gibelin C."/>
            <person name="Gish J."/>
            <person name="Goldstein S."/>
            <person name="Gonzalez A.J."/>
            <person name="Green P.J."/>
            <person name="Hallab A."/>
            <person name="Hartog M."/>
            <person name="Hua A."/>
            <person name="Humphray S.J."/>
            <person name="Jeong D.H."/>
            <person name="Jing Y."/>
            <person name="Jocker A."/>
            <person name="Kenton S.M."/>
            <person name="Kim D.J."/>
            <person name="Klee K."/>
            <person name="Lai H."/>
            <person name="Lang C."/>
            <person name="Lin S."/>
            <person name="Macmil S.L."/>
            <person name="Magdelenat G."/>
            <person name="Matthews L."/>
            <person name="McCorrison J."/>
            <person name="Monaghan E.L."/>
            <person name="Mun J.H."/>
            <person name="Najar F.Z."/>
            <person name="Nicholson C."/>
            <person name="Noirot C."/>
            <person name="O'Bleness M."/>
            <person name="Paule C.R."/>
            <person name="Poulain J."/>
            <person name="Prion F."/>
            <person name="Qin B."/>
            <person name="Qu C."/>
            <person name="Retzel E.F."/>
            <person name="Riddle C."/>
            <person name="Sallet E."/>
            <person name="Samain S."/>
            <person name="Samson N."/>
            <person name="Sanders I."/>
            <person name="Saurat O."/>
            <person name="Scarpelli C."/>
            <person name="Schiex T."/>
            <person name="Segurens B."/>
            <person name="Severin A.J."/>
            <person name="Sherrier D.J."/>
            <person name="Shi R."/>
            <person name="Sims S."/>
            <person name="Singer S.R."/>
            <person name="Sinharoy S."/>
            <person name="Sterck L."/>
            <person name="Viollet A."/>
            <person name="Wang B.B."/>
            <person name="Wang K."/>
            <person name="Wang M."/>
            <person name="Wang X."/>
            <person name="Warfsmann J."/>
            <person name="Weissenbach J."/>
            <person name="White D.D."/>
            <person name="White J.D."/>
            <person name="Wiley G.B."/>
            <person name="Wincker P."/>
            <person name="Xing Y."/>
            <person name="Yang L."/>
            <person name="Yao Z."/>
            <person name="Ying F."/>
            <person name="Zhai J."/>
            <person name="Zhou L."/>
            <person name="Zuber A."/>
            <person name="Denarie J."/>
            <person name="Dixon R.A."/>
            <person name="May G.D."/>
            <person name="Schwartz D.C."/>
            <person name="Rogers J."/>
            <person name="Quetier F."/>
            <person name="Town C.D."/>
            <person name="Roe B.A."/>
        </authorList>
    </citation>
    <scope>NUCLEOTIDE SEQUENCE [LARGE SCALE GENOMIC DNA]</scope>
    <source>
        <strain evidence="1">A17</strain>
        <strain evidence="2 3">cv. Jemalong A17</strain>
    </source>
</reference>
<dbReference type="Proteomes" id="UP000002051">
    <property type="component" value="Unassembled WGS sequence"/>
</dbReference>
<dbReference type="eggNOG" id="KOG1306">
    <property type="taxonomic scope" value="Eukaryota"/>
</dbReference>
<organism evidence="1 3">
    <name type="scientific">Medicago truncatula</name>
    <name type="common">Barrel medic</name>
    <name type="synonym">Medicago tribuloides</name>
    <dbReference type="NCBI Taxonomy" id="3880"/>
    <lineage>
        <taxon>Eukaryota</taxon>
        <taxon>Viridiplantae</taxon>
        <taxon>Streptophyta</taxon>
        <taxon>Embryophyta</taxon>
        <taxon>Tracheophyta</taxon>
        <taxon>Spermatophyta</taxon>
        <taxon>Magnoliopsida</taxon>
        <taxon>eudicotyledons</taxon>
        <taxon>Gunneridae</taxon>
        <taxon>Pentapetalae</taxon>
        <taxon>rosids</taxon>
        <taxon>fabids</taxon>
        <taxon>Fabales</taxon>
        <taxon>Fabaceae</taxon>
        <taxon>Papilionoideae</taxon>
        <taxon>50 kb inversion clade</taxon>
        <taxon>NPAAA clade</taxon>
        <taxon>Hologalegina</taxon>
        <taxon>IRL clade</taxon>
        <taxon>Trifolieae</taxon>
        <taxon>Medicago</taxon>
    </lineage>
</organism>
<evidence type="ECO:0000313" key="3">
    <source>
        <dbReference type="Proteomes" id="UP000002051"/>
    </source>
</evidence>
<dbReference type="EMBL" id="CM001223">
    <property type="protein sequence ID" value="AES82424.1"/>
    <property type="molecule type" value="Genomic_DNA"/>
</dbReference>
<reference evidence="1 3" key="2">
    <citation type="journal article" date="2014" name="BMC Genomics">
        <title>An improved genome release (version Mt4.0) for the model legume Medicago truncatula.</title>
        <authorList>
            <person name="Tang H."/>
            <person name="Krishnakumar V."/>
            <person name="Bidwell S."/>
            <person name="Rosen B."/>
            <person name="Chan A."/>
            <person name="Zhou S."/>
            <person name="Gentzbittel L."/>
            <person name="Childs K.L."/>
            <person name="Yandell M."/>
            <person name="Gundlach H."/>
            <person name="Mayer K.F."/>
            <person name="Schwartz D.C."/>
            <person name="Town C.D."/>
        </authorList>
    </citation>
    <scope>GENOME REANNOTATION</scope>
    <source>
        <strain evidence="2 3">cv. Jemalong A17</strain>
    </source>
</reference>
<name>G7KXI5_MEDTR</name>
<dbReference type="EnsemblPlants" id="AES82424">
    <property type="protein sequence ID" value="AES82424"/>
    <property type="gene ID" value="MTR_7g112660"/>
</dbReference>
<keyword evidence="3" id="KW-1185">Reference proteome</keyword>
<dbReference type="HOGENOM" id="CLU_2907517_0_0_1"/>